<keyword evidence="3" id="KW-1185">Reference proteome</keyword>
<name>A0A937DC76_9FLAO</name>
<dbReference type="EMBL" id="JAERQJ010000008">
    <property type="protein sequence ID" value="MBL0685348.1"/>
    <property type="molecule type" value="Genomic_DNA"/>
</dbReference>
<keyword evidence="1" id="KW-0812">Transmembrane</keyword>
<feature type="transmembrane region" description="Helical" evidence="1">
    <location>
        <begin position="12"/>
        <end position="31"/>
    </location>
</feature>
<keyword evidence="1" id="KW-0472">Membrane</keyword>
<dbReference type="AlphaFoldDB" id="A0A937DC76"/>
<evidence type="ECO:0000256" key="1">
    <source>
        <dbReference type="SAM" id="Phobius"/>
    </source>
</evidence>
<sequence length="67" mass="7792">MKKIIEVLRNNWTLRTVAILTVIYVGVSYLFGDGLKVSEIIIFILVFLYFVWGFGKKPIRNKKTQAE</sequence>
<organism evidence="2 3">
    <name type="scientific">Aquimarina mytili</name>
    <dbReference type="NCBI Taxonomy" id="874423"/>
    <lineage>
        <taxon>Bacteria</taxon>
        <taxon>Pseudomonadati</taxon>
        <taxon>Bacteroidota</taxon>
        <taxon>Flavobacteriia</taxon>
        <taxon>Flavobacteriales</taxon>
        <taxon>Flavobacteriaceae</taxon>
        <taxon>Aquimarina</taxon>
    </lineage>
</organism>
<keyword evidence="1" id="KW-1133">Transmembrane helix</keyword>
<accession>A0A937DC76</accession>
<dbReference type="Proteomes" id="UP000651057">
    <property type="component" value="Unassembled WGS sequence"/>
</dbReference>
<dbReference type="RefSeq" id="WP_201923371.1">
    <property type="nucleotide sequence ID" value="NZ_BAABAX010000002.1"/>
</dbReference>
<evidence type="ECO:0000313" key="2">
    <source>
        <dbReference type="EMBL" id="MBL0685348.1"/>
    </source>
</evidence>
<feature type="transmembrane region" description="Helical" evidence="1">
    <location>
        <begin position="37"/>
        <end position="55"/>
    </location>
</feature>
<evidence type="ECO:0000313" key="3">
    <source>
        <dbReference type="Proteomes" id="UP000651057"/>
    </source>
</evidence>
<protein>
    <submittedName>
        <fullName evidence="2">Uncharacterized protein</fullName>
    </submittedName>
</protein>
<comment type="caution">
    <text evidence="2">The sequence shown here is derived from an EMBL/GenBank/DDBJ whole genome shotgun (WGS) entry which is preliminary data.</text>
</comment>
<proteinExistence type="predicted"/>
<reference evidence="2" key="1">
    <citation type="submission" date="2021-01" db="EMBL/GenBank/DDBJ databases">
        <authorList>
            <person name="Zhong Y.L."/>
        </authorList>
    </citation>
    <scope>NUCLEOTIDE SEQUENCE</scope>
    <source>
        <strain evidence="2">KCTC 23302</strain>
    </source>
</reference>
<gene>
    <name evidence="2" type="ORF">JJQ60_17575</name>
</gene>